<reference evidence="3 4" key="1">
    <citation type="journal article" date="2012" name="J. Bacteriol.">
        <title>Genome Sequence of Fibrella aestuarina BUZ 2T, a Filamentous Marine Bacterium.</title>
        <authorList>
            <person name="Filippini M."/>
            <person name="Qi W."/>
            <person name="Blom J."/>
            <person name="Goesmann A."/>
            <person name="Smits T.H."/>
            <person name="Bagheri H.C."/>
        </authorList>
    </citation>
    <scope>NUCLEOTIDE SEQUENCE [LARGE SCALE GENOMIC DNA]</scope>
    <source>
        <strain evidence="4">BUZ 2T</strain>
    </source>
</reference>
<dbReference type="eggNOG" id="COG3926">
    <property type="taxonomic scope" value="Bacteria"/>
</dbReference>
<dbReference type="HOGENOM" id="CLU_082693_1_2_10"/>
<feature type="domain" description="Peptidoglycan binding" evidence="2">
    <location>
        <begin position="112"/>
        <end position="187"/>
    </location>
</feature>
<proteinExistence type="predicted"/>
<dbReference type="InterPro" id="IPR008565">
    <property type="entry name" value="TtsA-like_GH18_dom"/>
</dbReference>
<sequence>MADFLTAYRKTMGHEGGYANHPDDEGGETFAGIARNSNPGWSGWKLIDQLKKTYPRARWDEVMLGNADLMAWVRALYKANYWDVNRLDQVKSQAIANELFDTGVNMGVEIAAEFLQRALNMTNENAKLYRDIAVDRQVGPMTLGLLNTHPNSYDVYKWLNVLQGARYVQILERKTPQEVFARSWISRVDFVKI</sequence>
<dbReference type="EMBL" id="HE796683">
    <property type="protein sequence ID" value="CCH01235.1"/>
    <property type="molecule type" value="Genomic_DNA"/>
</dbReference>
<evidence type="ECO:0000313" key="4">
    <source>
        <dbReference type="Proteomes" id="UP000011058"/>
    </source>
</evidence>
<dbReference type="Gene3D" id="1.20.141.10">
    <property type="entry name" value="Chitosanase, subunit A, domain 1"/>
    <property type="match status" value="1"/>
</dbReference>
<evidence type="ECO:0000259" key="2">
    <source>
        <dbReference type="Pfam" id="PF09374"/>
    </source>
</evidence>
<evidence type="ECO:0000259" key="1">
    <source>
        <dbReference type="Pfam" id="PF05838"/>
    </source>
</evidence>
<protein>
    <submittedName>
        <fullName evidence="3">Uncharacterized protein</fullName>
    </submittedName>
</protein>
<dbReference type="RefSeq" id="WP_015332334.1">
    <property type="nucleotide sequence ID" value="NC_020054.1"/>
</dbReference>
<gene>
    <name evidence="3" type="ORF">FAES_3226</name>
</gene>
<accession>I0KAT2</accession>
<evidence type="ECO:0000313" key="3">
    <source>
        <dbReference type="EMBL" id="CCH01235.1"/>
    </source>
</evidence>
<dbReference type="SUPFAM" id="SSF53955">
    <property type="entry name" value="Lysozyme-like"/>
    <property type="match status" value="1"/>
</dbReference>
<dbReference type="STRING" id="1166018.FAES_3226"/>
<dbReference type="OrthoDB" id="672438at2"/>
<keyword evidence="4" id="KW-1185">Reference proteome</keyword>
<dbReference type="InterPro" id="IPR023346">
    <property type="entry name" value="Lysozyme-like_dom_sf"/>
</dbReference>
<organism evidence="3 4">
    <name type="scientific">Fibrella aestuarina BUZ 2</name>
    <dbReference type="NCBI Taxonomy" id="1166018"/>
    <lineage>
        <taxon>Bacteria</taxon>
        <taxon>Pseudomonadati</taxon>
        <taxon>Bacteroidota</taxon>
        <taxon>Cytophagia</taxon>
        <taxon>Cytophagales</taxon>
        <taxon>Spirosomataceae</taxon>
        <taxon>Fibrella</taxon>
    </lineage>
</organism>
<dbReference type="Pfam" id="PF05838">
    <property type="entry name" value="Glyco_hydro_108"/>
    <property type="match status" value="1"/>
</dbReference>
<dbReference type="InterPro" id="IPR018537">
    <property type="entry name" value="Peptidoglycan-bd_3"/>
</dbReference>
<dbReference type="Pfam" id="PF09374">
    <property type="entry name" value="PG_binding_3"/>
    <property type="match status" value="1"/>
</dbReference>
<dbReference type="KEGG" id="fae:FAES_3226"/>
<feature type="domain" description="TtsA-like Glycoside hydrolase family 108" evidence="1">
    <location>
        <begin position="9"/>
        <end position="107"/>
    </location>
</feature>
<dbReference type="Proteomes" id="UP000011058">
    <property type="component" value="Chromosome"/>
</dbReference>
<dbReference type="AlphaFoldDB" id="I0KAT2"/>
<name>I0KAT2_9BACT</name>